<gene>
    <name evidence="2" type="ORF">C2845_PM15G15650</name>
</gene>
<sequence length="169" mass="18130">MFFRWVPNLNRIAITNRDPIQGALCKILCGSFTLNPQSRVFYINTGWKFYTKPPHQRLLIASSPFSSTAAAMTSPFRPPSSRERVTESASYECSPIQTPPAIDTILRAKPGASNRLSHSPMVASAGSETRSTMTFCECEAPFDGTSVTSSPVGGTAAASTTYGGDAAAR</sequence>
<proteinExistence type="predicted"/>
<organism evidence="2 3">
    <name type="scientific">Panicum miliaceum</name>
    <name type="common">Proso millet</name>
    <name type="synonym">Broomcorn millet</name>
    <dbReference type="NCBI Taxonomy" id="4540"/>
    <lineage>
        <taxon>Eukaryota</taxon>
        <taxon>Viridiplantae</taxon>
        <taxon>Streptophyta</taxon>
        <taxon>Embryophyta</taxon>
        <taxon>Tracheophyta</taxon>
        <taxon>Spermatophyta</taxon>
        <taxon>Magnoliopsida</taxon>
        <taxon>Liliopsida</taxon>
        <taxon>Poales</taxon>
        <taxon>Poaceae</taxon>
        <taxon>PACMAD clade</taxon>
        <taxon>Panicoideae</taxon>
        <taxon>Panicodae</taxon>
        <taxon>Paniceae</taxon>
        <taxon>Panicinae</taxon>
        <taxon>Panicum</taxon>
        <taxon>Panicum sect. Panicum</taxon>
    </lineage>
</organism>
<reference evidence="3" key="1">
    <citation type="journal article" date="2019" name="Nat. Commun.">
        <title>The genome of broomcorn millet.</title>
        <authorList>
            <person name="Zou C."/>
            <person name="Miki D."/>
            <person name="Li D."/>
            <person name="Tang Q."/>
            <person name="Xiao L."/>
            <person name="Rajput S."/>
            <person name="Deng P."/>
            <person name="Jia W."/>
            <person name="Huang R."/>
            <person name="Zhang M."/>
            <person name="Sun Y."/>
            <person name="Hu J."/>
            <person name="Fu X."/>
            <person name="Schnable P.S."/>
            <person name="Li F."/>
            <person name="Zhang H."/>
            <person name="Feng B."/>
            <person name="Zhu X."/>
            <person name="Liu R."/>
            <person name="Schnable J.C."/>
            <person name="Zhu J.-K."/>
            <person name="Zhang H."/>
        </authorList>
    </citation>
    <scope>NUCLEOTIDE SEQUENCE [LARGE SCALE GENOMIC DNA]</scope>
</reference>
<dbReference type="Proteomes" id="UP000275267">
    <property type="component" value="Unassembled WGS sequence"/>
</dbReference>
<accession>A0A3L6QAP6</accession>
<comment type="caution">
    <text evidence="2">The sequence shown here is derived from an EMBL/GenBank/DDBJ whole genome shotgun (WGS) entry which is preliminary data.</text>
</comment>
<feature type="region of interest" description="Disordered" evidence="1">
    <location>
        <begin position="145"/>
        <end position="169"/>
    </location>
</feature>
<dbReference type="AlphaFoldDB" id="A0A3L6QAP6"/>
<evidence type="ECO:0000313" key="3">
    <source>
        <dbReference type="Proteomes" id="UP000275267"/>
    </source>
</evidence>
<dbReference type="EMBL" id="PQIB02000013">
    <property type="protein sequence ID" value="RLM74686.1"/>
    <property type="molecule type" value="Genomic_DNA"/>
</dbReference>
<name>A0A3L6QAP6_PANMI</name>
<evidence type="ECO:0000256" key="1">
    <source>
        <dbReference type="SAM" id="MobiDB-lite"/>
    </source>
</evidence>
<evidence type="ECO:0000313" key="2">
    <source>
        <dbReference type="EMBL" id="RLM74686.1"/>
    </source>
</evidence>
<protein>
    <submittedName>
        <fullName evidence="2">Uncharacterized protein</fullName>
    </submittedName>
</protein>
<feature type="compositionally biased region" description="Low complexity" evidence="1">
    <location>
        <begin position="153"/>
        <end position="169"/>
    </location>
</feature>
<keyword evidence="3" id="KW-1185">Reference proteome</keyword>